<comment type="caution">
    <text evidence="1">The sequence shown here is derived from an EMBL/GenBank/DDBJ whole genome shotgun (WGS) entry which is preliminary data.</text>
</comment>
<accession>A0A1D1V549</accession>
<reference evidence="1 2" key="1">
    <citation type="journal article" date="2016" name="Nat. Commun.">
        <title>Extremotolerant tardigrade genome and improved radiotolerance of human cultured cells by tardigrade-unique protein.</title>
        <authorList>
            <person name="Hashimoto T."/>
            <person name="Horikawa D.D."/>
            <person name="Saito Y."/>
            <person name="Kuwahara H."/>
            <person name="Kozuka-Hata H."/>
            <person name="Shin-I T."/>
            <person name="Minakuchi Y."/>
            <person name="Ohishi K."/>
            <person name="Motoyama A."/>
            <person name="Aizu T."/>
            <person name="Enomoto A."/>
            <person name="Kondo K."/>
            <person name="Tanaka S."/>
            <person name="Hara Y."/>
            <person name="Koshikawa S."/>
            <person name="Sagara H."/>
            <person name="Miura T."/>
            <person name="Yokobori S."/>
            <person name="Miyagawa K."/>
            <person name="Suzuki Y."/>
            <person name="Kubo T."/>
            <person name="Oyama M."/>
            <person name="Kohara Y."/>
            <person name="Fujiyama A."/>
            <person name="Arakawa K."/>
            <person name="Katayama T."/>
            <person name="Toyoda A."/>
            <person name="Kunieda T."/>
        </authorList>
    </citation>
    <scope>NUCLEOTIDE SEQUENCE [LARGE SCALE GENOMIC DNA]</scope>
    <source>
        <strain evidence="1 2">YOKOZUNA-1</strain>
    </source>
</reference>
<keyword evidence="2" id="KW-1185">Reference proteome</keyword>
<dbReference type="Proteomes" id="UP000186922">
    <property type="component" value="Unassembled WGS sequence"/>
</dbReference>
<name>A0A1D1V549_RAMVA</name>
<organism evidence="1 2">
    <name type="scientific">Ramazzottius varieornatus</name>
    <name type="common">Water bear</name>
    <name type="synonym">Tardigrade</name>
    <dbReference type="NCBI Taxonomy" id="947166"/>
    <lineage>
        <taxon>Eukaryota</taxon>
        <taxon>Metazoa</taxon>
        <taxon>Ecdysozoa</taxon>
        <taxon>Tardigrada</taxon>
        <taxon>Eutardigrada</taxon>
        <taxon>Parachela</taxon>
        <taxon>Hypsibioidea</taxon>
        <taxon>Ramazzottiidae</taxon>
        <taxon>Ramazzottius</taxon>
    </lineage>
</organism>
<dbReference type="EMBL" id="BDGG01000003">
    <property type="protein sequence ID" value="GAU96854.1"/>
    <property type="molecule type" value="Genomic_DNA"/>
</dbReference>
<evidence type="ECO:0000313" key="1">
    <source>
        <dbReference type="EMBL" id="GAU96854.1"/>
    </source>
</evidence>
<evidence type="ECO:0000313" key="2">
    <source>
        <dbReference type="Proteomes" id="UP000186922"/>
    </source>
</evidence>
<dbReference type="OrthoDB" id="10366720at2759"/>
<protein>
    <submittedName>
        <fullName evidence="1">Uncharacterized protein</fullName>
    </submittedName>
</protein>
<proteinExistence type="predicted"/>
<gene>
    <name evidence="1" type="primary">RvY_08231-1</name>
    <name evidence="1" type="synonym">RvY_08231.1</name>
    <name evidence="1" type="ORF">RvY_08231</name>
</gene>
<dbReference type="AlphaFoldDB" id="A0A1D1V549"/>
<sequence>MADTGDVNVSKESGHGLVGAKWCCIEACRGGGFLKNKIVQQVDAYMPGVRVNDDTGKTEYYEPTDEEIKALGSVLNVIKDMATMK</sequence>